<dbReference type="EMBL" id="VOSL01000047">
    <property type="protein sequence ID" value="TXD36011.1"/>
    <property type="molecule type" value="Genomic_DNA"/>
</dbReference>
<evidence type="ECO:0000313" key="2">
    <source>
        <dbReference type="Proteomes" id="UP000321046"/>
    </source>
</evidence>
<dbReference type="SUPFAM" id="SSF51735">
    <property type="entry name" value="NAD(P)-binding Rossmann-fold domains"/>
    <property type="match status" value="1"/>
</dbReference>
<proteinExistence type="predicted"/>
<dbReference type="InterPro" id="IPR036291">
    <property type="entry name" value="NAD(P)-bd_dom_sf"/>
</dbReference>
<sequence>MEASLTGCGVFFIADVARHARGAPDVPTARRIAVRELRMRLDAAMAAQVPRVVVLSCERALDPGGVEGPPARPDEAGAPRREALIAVESEIYRYVAAGMQICTVIASPALGPGDVRAEHVGAFARPLRGWEGVVHLGDARDVAQAVINAARRGRAGRRYPFIGEAVTSERFVALRRDHAGPGDPIRSEADWPPRWAEHPQALKSELAAGELGVRSRPLALTLRDAARWYRRAGWLLF</sequence>
<dbReference type="Gene3D" id="3.40.50.720">
    <property type="entry name" value="NAD(P)-binding Rossmann-like Domain"/>
    <property type="match status" value="1"/>
</dbReference>
<comment type="caution">
    <text evidence="1">The sequence shown here is derived from an EMBL/GenBank/DDBJ whole genome shotgun (WGS) entry which is preliminary data.</text>
</comment>
<organism evidence="1 2">
    <name type="scientific">Lujinxingia vulgaris</name>
    <dbReference type="NCBI Taxonomy" id="2600176"/>
    <lineage>
        <taxon>Bacteria</taxon>
        <taxon>Deltaproteobacteria</taxon>
        <taxon>Bradymonadales</taxon>
        <taxon>Lujinxingiaceae</taxon>
        <taxon>Lujinxingia</taxon>
    </lineage>
</organism>
<evidence type="ECO:0000313" key="1">
    <source>
        <dbReference type="EMBL" id="TXD36011.1"/>
    </source>
</evidence>
<protein>
    <submittedName>
        <fullName evidence="1">Uncharacterized protein</fullName>
    </submittedName>
</protein>
<dbReference type="AlphaFoldDB" id="A0A5C6XD30"/>
<dbReference type="Proteomes" id="UP000321046">
    <property type="component" value="Unassembled WGS sequence"/>
</dbReference>
<accession>A0A5C6XD30</accession>
<reference evidence="1 2" key="1">
    <citation type="submission" date="2019-08" db="EMBL/GenBank/DDBJ databases">
        <title>Bradymonadales sp. TMQ2.</title>
        <authorList>
            <person name="Liang Q."/>
        </authorList>
    </citation>
    <scope>NUCLEOTIDE SEQUENCE [LARGE SCALE GENOMIC DNA]</scope>
    <source>
        <strain evidence="1 2">TMQ2</strain>
    </source>
</reference>
<name>A0A5C6XD30_9DELT</name>
<dbReference type="OrthoDB" id="5509927at2"/>
<gene>
    <name evidence="1" type="ORF">FRC96_10405</name>
</gene>